<dbReference type="EMBL" id="JACCFI010000001">
    <property type="protein sequence ID" value="NYG22547.1"/>
    <property type="molecule type" value="Genomic_DNA"/>
</dbReference>
<organism evidence="2 3">
    <name type="scientific">Agromyces hippuratus</name>
    <dbReference type="NCBI Taxonomy" id="286438"/>
    <lineage>
        <taxon>Bacteria</taxon>
        <taxon>Bacillati</taxon>
        <taxon>Actinomycetota</taxon>
        <taxon>Actinomycetes</taxon>
        <taxon>Micrococcales</taxon>
        <taxon>Microbacteriaceae</taxon>
        <taxon>Agromyces</taxon>
    </lineage>
</organism>
<evidence type="ECO:0000313" key="2">
    <source>
        <dbReference type="EMBL" id="NYG22547.1"/>
    </source>
</evidence>
<dbReference type="Pfam" id="PF00561">
    <property type="entry name" value="Abhydrolase_1"/>
    <property type="match status" value="1"/>
</dbReference>
<dbReference type="InterPro" id="IPR000073">
    <property type="entry name" value="AB_hydrolase_1"/>
</dbReference>
<dbReference type="PANTHER" id="PTHR43798">
    <property type="entry name" value="MONOACYLGLYCEROL LIPASE"/>
    <property type="match status" value="1"/>
</dbReference>
<keyword evidence="3" id="KW-1185">Reference proteome</keyword>
<dbReference type="PANTHER" id="PTHR43798:SF33">
    <property type="entry name" value="HYDROLASE, PUTATIVE (AFU_ORTHOLOGUE AFUA_2G14860)-RELATED"/>
    <property type="match status" value="1"/>
</dbReference>
<accession>A0A852WY55</accession>
<gene>
    <name evidence="2" type="ORF">BJY17_003294</name>
</gene>
<evidence type="ECO:0000313" key="3">
    <source>
        <dbReference type="Proteomes" id="UP000549066"/>
    </source>
</evidence>
<dbReference type="Proteomes" id="UP000549066">
    <property type="component" value="Unassembled WGS sequence"/>
</dbReference>
<dbReference type="InterPro" id="IPR050266">
    <property type="entry name" value="AB_hydrolase_sf"/>
</dbReference>
<proteinExistence type="predicted"/>
<reference evidence="2 3" key="1">
    <citation type="submission" date="2020-07" db="EMBL/GenBank/DDBJ databases">
        <title>Sequencing the genomes of 1000 actinobacteria strains.</title>
        <authorList>
            <person name="Klenk H.-P."/>
        </authorList>
    </citation>
    <scope>NUCLEOTIDE SEQUENCE [LARGE SCALE GENOMIC DNA]</scope>
    <source>
        <strain evidence="2 3">DSM 8598</strain>
    </source>
</reference>
<dbReference type="Gene3D" id="3.40.50.1820">
    <property type="entry name" value="alpha/beta hydrolase"/>
    <property type="match status" value="1"/>
</dbReference>
<protein>
    <submittedName>
        <fullName evidence="2">Pimeloyl-ACP methyl ester carboxylesterase</fullName>
    </submittedName>
</protein>
<dbReference type="RefSeq" id="WP_179552340.1">
    <property type="nucleotide sequence ID" value="NZ_JACCFI010000001.1"/>
</dbReference>
<dbReference type="InterPro" id="IPR029058">
    <property type="entry name" value="AB_hydrolase_fold"/>
</dbReference>
<evidence type="ECO:0000259" key="1">
    <source>
        <dbReference type="Pfam" id="PF00561"/>
    </source>
</evidence>
<dbReference type="GO" id="GO:0016020">
    <property type="term" value="C:membrane"/>
    <property type="evidence" value="ECO:0007669"/>
    <property type="project" value="TreeGrafter"/>
</dbReference>
<dbReference type="AlphaFoldDB" id="A0A852WY55"/>
<dbReference type="GO" id="GO:0003824">
    <property type="term" value="F:catalytic activity"/>
    <property type="evidence" value="ECO:0007669"/>
    <property type="project" value="UniProtKB-ARBA"/>
</dbReference>
<comment type="caution">
    <text evidence="2">The sequence shown here is derived from an EMBL/GenBank/DDBJ whole genome shotgun (WGS) entry which is preliminary data.</text>
</comment>
<feature type="domain" description="AB hydrolase-1" evidence="1">
    <location>
        <begin position="25"/>
        <end position="267"/>
    </location>
</feature>
<dbReference type="SUPFAM" id="SSF53474">
    <property type="entry name" value="alpha/beta-Hydrolases"/>
    <property type="match status" value="1"/>
</dbReference>
<name>A0A852WY55_9MICO</name>
<sequence>MPTFAAFDGTELAYHVHADGAAARPLVCVPGGPMHDSRYLGDLGGLAAHRGLIMFDPRGTGASGVPSDLSSYRCDRLVDDLEALREHLDVDRLDVLAHSAGTNLAVMYAARYPQRIDRLVLVTPSAAALGLTVTPEMRLAVAQLRSGEPWFAPAYAALQHIVAGEGDDWQAIDPFSYGRWDAAAQAHRAADERHRNDEAAAVFAADGAFDPEATRAALAALVAPVLLVAGETDLNSPPEMVAEMAALLPGATLTVQAGAAHFPWLDDAAAFTAAVDGFLRSEGSEASAASAASEGSAASDQVVAVR</sequence>